<dbReference type="InterPro" id="IPR050065">
    <property type="entry name" value="GlmU-like"/>
</dbReference>
<dbReference type="GO" id="GO:0016746">
    <property type="term" value="F:acyltransferase activity"/>
    <property type="evidence" value="ECO:0007669"/>
    <property type="project" value="UniProtKB-KW"/>
</dbReference>
<keyword evidence="2" id="KW-0012">Acyltransferase</keyword>
<name>A0A2R7Y2A7_9ARCH</name>
<proteinExistence type="predicted"/>
<organism evidence="3 4">
    <name type="scientific">Candidatus Terraquivivens tikiterensis</name>
    <dbReference type="NCBI Taxonomy" id="1980982"/>
    <lineage>
        <taxon>Archaea</taxon>
        <taxon>Nitrososphaerota</taxon>
        <taxon>Candidatus Wolframiiraptoraceae</taxon>
        <taxon>Candidatus Terraquivivens</taxon>
    </lineage>
</organism>
<gene>
    <name evidence="3" type="ORF">B9J98_05660</name>
</gene>
<protein>
    <recommendedName>
        <fullName evidence="5">Glucose-1-phosphate thymidylyltransferase</fullName>
    </recommendedName>
</protein>
<dbReference type="PANTHER" id="PTHR43584">
    <property type="entry name" value="NUCLEOTIDYL TRANSFERASE"/>
    <property type="match status" value="1"/>
</dbReference>
<reference evidence="3 4" key="1">
    <citation type="submission" date="2017-04" db="EMBL/GenBank/DDBJ databases">
        <title>Draft Aigarchaeota genome from a New Zealand hot spring.</title>
        <authorList>
            <person name="Reysenbach A.-L."/>
            <person name="Donaho J.A."/>
            <person name="Gerhart J."/>
            <person name="Kelley J.F."/>
            <person name="Kouba K."/>
            <person name="Podar M."/>
            <person name="Stott M."/>
        </authorList>
    </citation>
    <scope>NUCLEOTIDE SEQUENCE [LARGE SCALE GENOMIC DNA]</scope>
    <source>
        <strain evidence="3">NZ13_MG1</strain>
    </source>
</reference>
<dbReference type="Pfam" id="PF13562">
    <property type="entry name" value="NTP_transf_4"/>
    <property type="match status" value="1"/>
</dbReference>
<evidence type="ECO:0000313" key="3">
    <source>
        <dbReference type="EMBL" id="PUA31676.1"/>
    </source>
</evidence>
<dbReference type="PANTHER" id="PTHR43584:SF9">
    <property type="entry name" value="TRANSFERASE HEXAPEPTIDE REPEAT CONTAINING PROTEIN"/>
    <property type="match status" value="1"/>
</dbReference>
<evidence type="ECO:0000256" key="1">
    <source>
        <dbReference type="ARBA" id="ARBA00022679"/>
    </source>
</evidence>
<dbReference type="InterPro" id="IPR011004">
    <property type="entry name" value="Trimer_LpxA-like_sf"/>
</dbReference>
<evidence type="ECO:0000256" key="2">
    <source>
        <dbReference type="ARBA" id="ARBA00023315"/>
    </source>
</evidence>
<dbReference type="EMBL" id="NDWU01000014">
    <property type="protein sequence ID" value="PUA31676.1"/>
    <property type="molecule type" value="Genomic_DNA"/>
</dbReference>
<evidence type="ECO:0000313" key="4">
    <source>
        <dbReference type="Proteomes" id="UP000244066"/>
    </source>
</evidence>
<dbReference type="Proteomes" id="UP000244066">
    <property type="component" value="Unassembled WGS sequence"/>
</dbReference>
<sequence>MNLFIEGFHNRRIWSRVRWYALRVAVFEDEAYQNFFPLTLTRPTYELMVGTSTIREKIIKKLAKSENVIFFCRRYLEGVQKEKLPKGYVNDFSAVDDDVLLINGLAVADERLARVLQKLSRPGMVAVQDGRVVAAYVRGESIERSGIQTAITSADNVTENILKISSERLQTSGVCILEYPWEIIELNPKLITSELEGIEEKGWKGETEHPITVYGNRENVFLAEGAFLEAGTVLDARYGPIYIGENTYVQSPTRISGPAYIGKDCVIFGGQIREGCSIGDVCRIGGEVEGSIFHGYSNKRHYGFIGHSYVGEWVNLGAGTTNSDLKNTYGTIRMSIGGQVRDTGRTFVGIFVGDHVKTAVGTYVFSGKKIGVSSHLYGIVKEDVPSFTAYAEGLGAKPTEIYIESAIETARRMMRRRNVQLSEAYEEMLKRVFELTEQERSRAGVVKGRLSI</sequence>
<accession>A0A2R7Y2A7</accession>
<dbReference type="SUPFAM" id="SSF51161">
    <property type="entry name" value="Trimeric LpxA-like enzymes"/>
    <property type="match status" value="1"/>
</dbReference>
<dbReference type="AlphaFoldDB" id="A0A2R7Y2A7"/>
<comment type="caution">
    <text evidence="3">The sequence shown here is derived from an EMBL/GenBank/DDBJ whole genome shotgun (WGS) entry which is preliminary data.</text>
</comment>
<keyword evidence="1" id="KW-0808">Transferase</keyword>
<dbReference type="GO" id="GO:0016779">
    <property type="term" value="F:nucleotidyltransferase activity"/>
    <property type="evidence" value="ECO:0007669"/>
    <property type="project" value="UniProtKB-ARBA"/>
</dbReference>
<dbReference type="Gene3D" id="2.160.10.10">
    <property type="entry name" value="Hexapeptide repeat proteins"/>
    <property type="match status" value="1"/>
</dbReference>
<dbReference type="InterPro" id="IPR023917">
    <property type="entry name" value="Bifunctiontional_GlmU_bac-type"/>
</dbReference>
<evidence type="ECO:0008006" key="5">
    <source>
        <dbReference type="Google" id="ProtNLM"/>
    </source>
</evidence>
<dbReference type="NCBIfam" id="TIGR03991">
    <property type="entry name" value="alt_bact_glmU"/>
    <property type="match status" value="1"/>
</dbReference>